<dbReference type="Proteomes" id="UP001444661">
    <property type="component" value="Unassembled WGS sequence"/>
</dbReference>
<keyword evidence="2" id="KW-1185">Reference proteome</keyword>
<name>A0ABR1TEC6_9PEZI</name>
<reference evidence="1 2" key="1">
    <citation type="submission" date="2023-01" db="EMBL/GenBank/DDBJ databases">
        <title>Analysis of 21 Apiospora genomes using comparative genomics revels a genus with tremendous synthesis potential of carbohydrate active enzymes and secondary metabolites.</title>
        <authorList>
            <person name="Sorensen T."/>
        </authorList>
    </citation>
    <scope>NUCLEOTIDE SEQUENCE [LARGE SCALE GENOMIC DNA]</scope>
    <source>
        <strain evidence="1 2">CBS 33761</strain>
    </source>
</reference>
<organism evidence="1 2">
    <name type="scientific">Apiospora rasikravindrae</name>
    <dbReference type="NCBI Taxonomy" id="990691"/>
    <lineage>
        <taxon>Eukaryota</taxon>
        <taxon>Fungi</taxon>
        <taxon>Dikarya</taxon>
        <taxon>Ascomycota</taxon>
        <taxon>Pezizomycotina</taxon>
        <taxon>Sordariomycetes</taxon>
        <taxon>Xylariomycetidae</taxon>
        <taxon>Amphisphaeriales</taxon>
        <taxon>Apiosporaceae</taxon>
        <taxon>Apiospora</taxon>
    </lineage>
</organism>
<evidence type="ECO:0000313" key="2">
    <source>
        <dbReference type="Proteomes" id="UP001444661"/>
    </source>
</evidence>
<accession>A0ABR1TEC6</accession>
<sequence>MRVLVERDPPPADASLARFHLAEHILHELGHAIWGVRSEQYQVEMEGEPYAGEEQMSELGFSFTTQIFGAESRPNRLPRTRIGSPSGQFFTLGSYGYPDVDSFNNYGQTPRDGWDLLPYGTNKSPEWVVPAFFCSYLFEQNYWDTVVSKKGTCALKHTRLTFVPTPDGWSGPVKPARHGVDEFRGMLAHVQGAMTRTTRVVKARYRAKNRDADREENMWNASLWGDVAMRKDIALFKAYHHRQDLRGCRRIAQRLIQDSRAREERWKRARVNSRFAPLVGLAIGYL</sequence>
<proteinExistence type="predicted"/>
<protein>
    <submittedName>
        <fullName evidence="1">Uncharacterized protein</fullName>
    </submittedName>
</protein>
<evidence type="ECO:0000313" key="1">
    <source>
        <dbReference type="EMBL" id="KAK8044134.1"/>
    </source>
</evidence>
<comment type="caution">
    <text evidence="1">The sequence shown here is derived from an EMBL/GenBank/DDBJ whole genome shotgun (WGS) entry which is preliminary data.</text>
</comment>
<dbReference type="EMBL" id="JAQQWK010000003">
    <property type="protein sequence ID" value="KAK8044134.1"/>
    <property type="molecule type" value="Genomic_DNA"/>
</dbReference>
<gene>
    <name evidence="1" type="ORF">PG993_004158</name>
</gene>